<evidence type="ECO:0000256" key="1">
    <source>
        <dbReference type="ARBA" id="ARBA00001947"/>
    </source>
</evidence>
<evidence type="ECO:0000259" key="6">
    <source>
        <dbReference type="Pfam" id="PF05193"/>
    </source>
</evidence>
<accession>A0ABR9TDB3</accession>
<comment type="cofactor">
    <cofactor evidence="1">
        <name>Zn(2+)</name>
        <dbReference type="ChEBI" id="CHEBI:29105"/>
    </cofactor>
</comment>
<gene>
    <name evidence="7" type="ORF">C4F50_00175</name>
</gene>
<dbReference type="SUPFAM" id="SSF63411">
    <property type="entry name" value="LuxS/MPP-like metallohydrolase"/>
    <property type="match status" value="4"/>
</dbReference>
<evidence type="ECO:0000313" key="8">
    <source>
        <dbReference type="Proteomes" id="UP000640614"/>
    </source>
</evidence>
<dbReference type="Pfam" id="PF05193">
    <property type="entry name" value="Peptidase_M16_C"/>
    <property type="match status" value="2"/>
</dbReference>
<evidence type="ECO:0000313" key="7">
    <source>
        <dbReference type="EMBL" id="MBE8723345.1"/>
    </source>
</evidence>
<feature type="domain" description="Peptidase M16 C-terminal" evidence="6">
    <location>
        <begin position="680"/>
        <end position="858"/>
    </location>
</feature>
<dbReference type="Gene3D" id="3.30.830.10">
    <property type="entry name" value="Metalloenzyme, LuxS/M16 peptidase-like"/>
    <property type="match status" value="4"/>
</dbReference>
<evidence type="ECO:0000259" key="5">
    <source>
        <dbReference type="Pfam" id="PF00675"/>
    </source>
</evidence>
<feature type="chain" id="PRO_5047485514" evidence="4">
    <location>
        <begin position="21"/>
        <end position="933"/>
    </location>
</feature>
<dbReference type="Proteomes" id="UP000640614">
    <property type="component" value="Unassembled WGS sequence"/>
</dbReference>
<dbReference type="PANTHER" id="PTHR11851:SF49">
    <property type="entry name" value="MITOCHONDRIAL-PROCESSING PEPTIDASE SUBUNIT ALPHA"/>
    <property type="match status" value="1"/>
</dbReference>
<comment type="similarity">
    <text evidence="2 3">Belongs to the peptidase M16 family.</text>
</comment>
<feature type="domain" description="Peptidase M16 C-terminal" evidence="6">
    <location>
        <begin position="207"/>
        <end position="379"/>
    </location>
</feature>
<dbReference type="InterPro" id="IPR011249">
    <property type="entry name" value="Metalloenz_LuxS/M16"/>
</dbReference>
<dbReference type="InterPro" id="IPR007863">
    <property type="entry name" value="Peptidase_M16_C"/>
</dbReference>
<name>A0ABR9TDB3_9FLAO</name>
<feature type="domain" description="Peptidase M16 N-terminal" evidence="5">
    <location>
        <begin position="50"/>
        <end position="195"/>
    </location>
</feature>
<dbReference type="PROSITE" id="PS00143">
    <property type="entry name" value="INSULINASE"/>
    <property type="match status" value="1"/>
</dbReference>
<protein>
    <submittedName>
        <fullName evidence="7">Insulinase family protein</fullName>
    </submittedName>
</protein>
<evidence type="ECO:0000256" key="2">
    <source>
        <dbReference type="ARBA" id="ARBA00007261"/>
    </source>
</evidence>
<dbReference type="EMBL" id="PRDM01000001">
    <property type="protein sequence ID" value="MBE8723345.1"/>
    <property type="molecule type" value="Genomic_DNA"/>
</dbReference>
<feature type="domain" description="Peptidase M16 N-terminal" evidence="5">
    <location>
        <begin position="525"/>
        <end position="634"/>
    </location>
</feature>
<proteinExistence type="inferred from homology"/>
<keyword evidence="8" id="KW-1185">Reference proteome</keyword>
<reference evidence="7 8" key="1">
    <citation type="submission" date="2018-07" db="EMBL/GenBank/DDBJ databases">
        <title>Genome assembly of strain KB82.</title>
        <authorList>
            <person name="Kukolya J."/>
            <person name="Horvath B."/>
            <person name="Nagy I."/>
            <person name="Toth A."/>
        </authorList>
    </citation>
    <scope>NUCLEOTIDE SEQUENCE [LARGE SCALE GENOMIC DNA]</scope>
    <source>
        <strain evidence="7 8">Kb82</strain>
    </source>
</reference>
<evidence type="ECO:0000256" key="4">
    <source>
        <dbReference type="SAM" id="SignalP"/>
    </source>
</evidence>
<sequence length="933" mass="103112">MKKTIFLGFCSLAFCTLISAQEKNNNFKKIKELGGIEEYLYQPNGMNILLLQDNASPVATVQIVYRVGSKNEVIGNTGSTHLLEHLMFKGTASFNKKNGNTITDVLQNTGAQLNATTWYDRTNYFETLPSDKIGLALQIEADRMRNSLLLKEDKEAEMTVVRNEFERGENDPNSLLDKEIWASAYIAHPYHHSTIGWKSDIEKAPIEVLRNFYNTYYWPDNATLTIIGDFKKENVFALIETYFGKITKAPNPMPQPYTEEPQQYGPRKIVVKKPGELGVINKAYKIPGALHEDLPALNILGEIIGSGPSAILNKTFVDTRLGIYAYANATNFKEVGLFTIGVGFPTTSKHEDIDAKINEVVAKIQKEGVTQDEINRVVAEISTQTILSRDGSGVIASGLNEAIASGDWTDYVTGVDRLKKVTPADVLRVAQKYLVEDQSTTGYFIPKQSGESKAQDQADANHFMPENGPFYYRDSNHNHNEEPSGNLIAAHTAILNENKMEAESDLLIEKSASAFKREKIAGIDVVSVKTAAKDFVTVAASISAGNFANETKNAIIPSLTASMLSKGTTLNDKFKFSQKLQKLGVKLNVSASTTKINIGFKCLKKDLDEVVSLLAEELRNPLFDAKEFENLKQQYTGNTQQSLNDPGERGSIALSQAIYPKGNPNYDLSVETNLENIKNATLDEVKAFHKKYFGPASMHLVIVGDTEGANLNACLKKHFKNWTGGVAENLKFEEAVKANSKTEVITIPEKPSAELFIGQYTGLKRADADYIPFYIANYTLGAGFAGRLMQTVRDNDGLTYSISSGIGGNIQTGGYWFVNASFNPNLFQKGLDATMVQVDKWVKDGITAQELENKKSNLIGSFKVGMSTTAGMSRTILSFIERGLEPDYIQQYPKDIEKVTLQQVNNAVKKYIQLDKMIIIKAGSLDKDGNPLK</sequence>
<dbReference type="InterPro" id="IPR011765">
    <property type="entry name" value="Pept_M16_N"/>
</dbReference>
<dbReference type="PANTHER" id="PTHR11851">
    <property type="entry name" value="METALLOPROTEASE"/>
    <property type="match status" value="1"/>
</dbReference>
<comment type="caution">
    <text evidence="7">The sequence shown here is derived from an EMBL/GenBank/DDBJ whole genome shotgun (WGS) entry which is preliminary data.</text>
</comment>
<organism evidence="7 8">
    <name type="scientific">Flavobacterium hungaricum</name>
    <dbReference type="NCBI Taxonomy" id="2082725"/>
    <lineage>
        <taxon>Bacteria</taxon>
        <taxon>Pseudomonadati</taxon>
        <taxon>Bacteroidota</taxon>
        <taxon>Flavobacteriia</taxon>
        <taxon>Flavobacteriales</taxon>
        <taxon>Flavobacteriaceae</taxon>
        <taxon>Flavobacterium</taxon>
    </lineage>
</organism>
<dbReference type="Pfam" id="PF00675">
    <property type="entry name" value="Peptidase_M16"/>
    <property type="match status" value="2"/>
</dbReference>
<feature type="signal peptide" evidence="4">
    <location>
        <begin position="1"/>
        <end position="20"/>
    </location>
</feature>
<dbReference type="InterPro" id="IPR050361">
    <property type="entry name" value="MPP/UQCRC_Complex"/>
</dbReference>
<dbReference type="RefSeq" id="WP_193844422.1">
    <property type="nucleotide sequence ID" value="NZ_PRDM01000001.1"/>
</dbReference>
<keyword evidence="4" id="KW-0732">Signal</keyword>
<dbReference type="InterPro" id="IPR001431">
    <property type="entry name" value="Pept_M16_Zn_BS"/>
</dbReference>
<evidence type="ECO:0000256" key="3">
    <source>
        <dbReference type="RuleBase" id="RU004447"/>
    </source>
</evidence>